<dbReference type="PANTHER" id="PTHR37313:SF2">
    <property type="entry name" value="UPF0749 PROTEIN YLXX"/>
    <property type="match status" value="1"/>
</dbReference>
<evidence type="ECO:0000313" key="5">
    <source>
        <dbReference type="Proteomes" id="UP001331936"/>
    </source>
</evidence>
<dbReference type="InterPro" id="IPR010273">
    <property type="entry name" value="DUF881"/>
</dbReference>
<evidence type="ECO:0000313" key="4">
    <source>
        <dbReference type="EMBL" id="MEE2034148.1"/>
    </source>
</evidence>
<dbReference type="RefSeq" id="WP_330153520.1">
    <property type="nucleotide sequence ID" value="NZ_JAUZMZ010000123.1"/>
</dbReference>
<keyword evidence="3" id="KW-0812">Transmembrane</keyword>
<evidence type="ECO:0000256" key="3">
    <source>
        <dbReference type="SAM" id="Phobius"/>
    </source>
</evidence>
<dbReference type="Gene3D" id="3.30.70.1880">
    <property type="entry name" value="Protein of unknown function DUF881"/>
    <property type="match status" value="1"/>
</dbReference>
<keyword evidence="3" id="KW-1133">Transmembrane helix</keyword>
<dbReference type="EMBL" id="JAUZMZ010000123">
    <property type="protein sequence ID" value="MEE2034148.1"/>
    <property type="molecule type" value="Genomic_DNA"/>
</dbReference>
<keyword evidence="5" id="KW-1185">Reference proteome</keyword>
<evidence type="ECO:0000256" key="1">
    <source>
        <dbReference type="ARBA" id="ARBA00009108"/>
    </source>
</evidence>
<organism evidence="4 5">
    <name type="scientific">Rhodococcus chondri</name>
    <dbReference type="NCBI Taxonomy" id="3065941"/>
    <lineage>
        <taxon>Bacteria</taxon>
        <taxon>Bacillati</taxon>
        <taxon>Actinomycetota</taxon>
        <taxon>Actinomycetes</taxon>
        <taxon>Mycobacteriales</taxon>
        <taxon>Nocardiaceae</taxon>
        <taxon>Rhodococcus</taxon>
    </lineage>
</organism>
<feature type="coiled-coil region" evidence="2">
    <location>
        <begin position="63"/>
        <end position="90"/>
    </location>
</feature>
<keyword evidence="2" id="KW-0175">Coiled coil</keyword>
<reference evidence="4 5" key="1">
    <citation type="submission" date="2023-08" db="EMBL/GenBank/DDBJ databases">
        <authorList>
            <person name="Girao M."/>
            <person name="Carvalho M.F."/>
        </authorList>
    </citation>
    <scope>NUCLEOTIDE SEQUENCE [LARGE SCALE GENOMIC DNA]</scope>
    <source>
        <strain evidence="4 5">CC-R104</strain>
    </source>
</reference>
<comment type="similarity">
    <text evidence="1">Belongs to the UPF0749 family.</text>
</comment>
<sequence>MTEDETSPPPAEQPEKPRSAVVFAVLAGVLLLLLGTAIATQVKNTGAGDTLDSARPADLLVILDNLNRREASLRQEITALERTLAGLEQDGSDAALAEAQARLRTLSLQLGTVPATGPGVVLTLTDPLGGVGADVLLDTIQELRAAGADTMQIAGVDGTAVRIGTESWVTGAAGSVIVDDRPLRPPYTITAIGDGPTLAAALNIPGGVVDTVARAGGTLVIEQSLQVDVPALREIEPRQYSQPGN</sequence>
<dbReference type="Pfam" id="PF05949">
    <property type="entry name" value="DUF881"/>
    <property type="match status" value="1"/>
</dbReference>
<dbReference type="Proteomes" id="UP001331936">
    <property type="component" value="Unassembled WGS sequence"/>
</dbReference>
<dbReference type="PANTHER" id="PTHR37313">
    <property type="entry name" value="UPF0749 PROTEIN RV1825"/>
    <property type="match status" value="1"/>
</dbReference>
<evidence type="ECO:0000256" key="2">
    <source>
        <dbReference type="SAM" id="Coils"/>
    </source>
</evidence>
<accession>A0ABU7JVU4</accession>
<feature type="transmembrane region" description="Helical" evidence="3">
    <location>
        <begin position="20"/>
        <end position="39"/>
    </location>
</feature>
<gene>
    <name evidence="4" type="ORF">Q8814_18865</name>
</gene>
<name>A0ABU7JVU4_9NOCA</name>
<comment type="caution">
    <text evidence="4">The sequence shown here is derived from an EMBL/GenBank/DDBJ whole genome shotgun (WGS) entry which is preliminary data.</text>
</comment>
<proteinExistence type="inferred from homology"/>
<protein>
    <submittedName>
        <fullName evidence="4">DUF881 domain-containing protein</fullName>
    </submittedName>
</protein>
<keyword evidence="3" id="KW-0472">Membrane</keyword>